<dbReference type="AlphaFoldDB" id="A0A8S1PUP6"/>
<dbReference type="Proteomes" id="UP000688137">
    <property type="component" value="Unassembled WGS sequence"/>
</dbReference>
<organism evidence="2 3">
    <name type="scientific">Paramecium primaurelia</name>
    <dbReference type="NCBI Taxonomy" id="5886"/>
    <lineage>
        <taxon>Eukaryota</taxon>
        <taxon>Sar</taxon>
        <taxon>Alveolata</taxon>
        <taxon>Ciliophora</taxon>
        <taxon>Intramacronucleata</taxon>
        <taxon>Oligohymenophorea</taxon>
        <taxon>Peniculida</taxon>
        <taxon>Parameciidae</taxon>
        <taxon>Paramecium</taxon>
    </lineage>
</organism>
<reference evidence="2" key="1">
    <citation type="submission" date="2021-01" db="EMBL/GenBank/DDBJ databases">
        <authorList>
            <consortium name="Genoscope - CEA"/>
            <person name="William W."/>
        </authorList>
    </citation>
    <scope>NUCLEOTIDE SEQUENCE</scope>
</reference>
<sequence length="278" mass="32897">MNQIFFSLIIITFTLACQLKQLKCEDLLDKISCDSVTSHMAKCQWNQNTSQCQLFKESFFNQEQCNFQNEHEWDSKCNQGKFIEEKVSSCEDITSFDQCIKFYANGFGCTWQHNKCIKISQCSEINDLMQCRISRLKEKCQLVINGESSHMERQYIYIANLFQEYECRAKDCKFNLFWKCENFVNGRRCFQYFNECTQCSYLTTIQSCLDPNQCTWQNNVCRNILCSDLKGKQQCQLKPFCQFNDKNLQCETRTDNQLYCYAYDIPSDPIKSKKKVEI</sequence>
<evidence type="ECO:0008006" key="4">
    <source>
        <dbReference type="Google" id="ProtNLM"/>
    </source>
</evidence>
<evidence type="ECO:0000256" key="1">
    <source>
        <dbReference type="SAM" id="SignalP"/>
    </source>
</evidence>
<dbReference type="OMA" id="QCSEIND"/>
<evidence type="ECO:0000313" key="2">
    <source>
        <dbReference type="EMBL" id="CAD8106975.1"/>
    </source>
</evidence>
<proteinExistence type="predicted"/>
<evidence type="ECO:0000313" key="3">
    <source>
        <dbReference type="Proteomes" id="UP000688137"/>
    </source>
</evidence>
<gene>
    <name evidence="2" type="ORF">PPRIM_AZ9-3.1.T1320083</name>
</gene>
<comment type="caution">
    <text evidence="2">The sequence shown here is derived from an EMBL/GenBank/DDBJ whole genome shotgun (WGS) entry which is preliminary data.</text>
</comment>
<feature type="signal peptide" evidence="1">
    <location>
        <begin position="1"/>
        <end position="16"/>
    </location>
</feature>
<keyword evidence="1" id="KW-0732">Signal</keyword>
<name>A0A8S1PUP6_PARPR</name>
<keyword evidence="3" id="KW-1185">Reference proteome</keyword>
<protein>
    <recommendedName>
        <fullName evidence="4">Transmembrane protein</fullName>
    </recommendedName>
</protein>
<feature type="chain" id="PRO_5035923146" description="Transmembrane protein" evidence="1">
    <location>
        <begin position="17"/>
        <end position="278"/>
    </location>
</feature>
<dbReference type="EMBL" id="CAJJDM010000135">
    <property type="protein sequence ID" value="CAD8106975.1"/>
    <property type="molecule type" value="Genomic_DNA"/>
</dbReference>
<accession>A0A8S1PUP6</accession>